<evidence type="ECO:0000259" key="3">
    <source>
        <dbReference type="SMART" id="SM01091"/>
    </source>
</evidence>
<dbReference type="GO" id="GO:0005886">
    <property type="term" value="C:plasma membrane"/>
    <property type="evidence" value="ECO:0007669"/>
    <property type="project" value="TreeGrafter"/>
</dbReference>
<dbReference type="AlphaFoldDB" id="A0A645CF85"/>
<comment type="caution">
    <text evidence="4">The sequence shown here is derived from an EMBL/GenBank/DDBJ whole genome shotgun (WGS) entry which is preliminary data.</text>
</comment>
<dbReference type="EMBL" id="VSSQ01026745">
    <property type="protein sequence ID" value="MPM75617.1"/>
    <property type="molecule type" value="Genomic_DNA"/>
</dbReference>
<dbReference type="PANTHER" id="PTHR22777:SF17">
    <property type="entry name" value="UPF0053 PROTEIN SLL0260"/>
    <property type="match status" value="1"/>
</dbReference>
<dbReference type="PANTHER" id="PTHR22777">
    <property type="entry name" value="HEMOLYSIN-RELATED"/>
    <property type="match status" value="1"/>
</dbReference>
<keyword evidence="2" id="KW-0129">CBS domain</keyword>
<evidence type="ECO:0000256" key="2">
    <source>
        <dbReference type="ARBA" id="ARBA00023122"/>
    </source>
</evidence>
<reference evidence="4" key="1">
    <citation type="submission" date="2019-08" db="EMBL/GenBank/DDBJ databases">
        <authorList>
            <person name="Kucharzyk K."/>
            <person name="Murdoch R.W."/>
            <person name="Higgins S."/>
            <person name="Loffler F."/>
        </authorList>
    </citation>
    <scope>NUCLEOTIDE SEQUENCE</scope>
</reference>
<name>A0A645CF85_9ZZZZ</name>
<protein>
    <recommendedName>
        <fullName evidence="3">Transporter-associated domain-containing protein</fullName>
    </recommendedName>
</protein>
<dbReference type="InterPro" id="IPR036318">
    <property type="entry name" value="FAD-bd_PCMH-like_sf"/>
</dbReference>
<feature type="domain" description="Transporter-associated" evidence="3">
    <location>
        <begin position="14"/>
        <end position="96"/>
    </location>
</feature>
<evidence type="ECO:0000313" key="4">
    <source>
        <dbReference type="EMBL" id="MPM75617.1"/>
    </source>
</evidence>
<dbReference type="Gene3D" id="3.30.465.10">
    <property type="match status" value="1"/>
</dbReference>
<evidence type="ECO:0000256" key="1">
    <source>
        <dbReference type="ARBA" id="ARBA00022737"/>
    </source>
</evidence>
<organism evidence="4">
    <name type="scientific">bioreactor metagenome</name>
    <dbReference type="NCBI Taxonomy" id="1076179"/>
    <lineage>
        <taxon>unclassified sequences</taxon>
        <taxon>metagenomes</taxon>
        <taxon>ecological metagenomes</taxon>
    </lineage>
</organism>
<dbReference type="InterPro" id="IPR005170">
    <property type="entry name" value="Transptr-assoc_dom"/>
</dbReference>
<dbReference type="InterPro" id="IPR016169">
    <property type="entry name" value="FAD-bd_PCMH_sub2"/>
</dbReference>
<accession>A0A645CF85</accession>
<proteinExistence type="predicted"/>
<dbReference type="GO" id="GO:0050660">
    <property type="term" value="F:flavin adenine dinucleotide binding"/>
    <property type="evidence" value="ECO:0007669"/>
    <property type="project" value="InterPro"/>
</dbReference>
<dbReference type="Pfam" id="PF03471">
    <property type="entry name" value="CorC_HlyC"/>
    <property type="match status" value="1"/>
</dbReference>
<dbReference type="SMART" id="SM01091">
    <property type="entry name" value="CorC_HlyC"/>
    <property type="match status" value="1"/>
</dbReference>
<keyword evidence="1" id="KW-0677">Repeat</keyword>
<dbReference type="SUPFAM" id="SSF56176">
    <property type="entry name" value="FAD-binding/transporter-associated domain-like"/>
    <property type="match status" value="1"/>
</dbReference>
<gene>
    <name evidence="4" type="ORF">SDC9_122611</name>
</gene>
<dbReference type="FunFam" id="3.30.465.10:FF:000023">
    <property type="entry name" value="Magnesium and cobalt transporter"/>
    <property type="match status" value="1"/>
</dbReference>
<sequence>MPSIDDEDEDPQIIERQDGTWLVDGLISIEEFKEKFDIEELPEEDRDHFHTLGGFVVSYLGHIPTASEHFVWDEFRFEVVDMDRVRVDKILITRIPAPEEPLE</sequence>